<feature type="compositionally biased region" description="Basic residues" evidence="1">
    <location>
        <begin position="703"/>
        <end position="717"/>
    </location>
</feature>
<feature type="compositionally biased region" description="Low complexity" evidence="1">
    <location>
        <begin position="690"/>
        <end position="702"/>
    </location>
</feature>
<organism evidence="3 4">
    <name type="scientific">Macrostomum lignano</name>
    <dbReference type="NCBI Taxonomy" id="282301"/>
    <lineage>
        <taxon>Eukaryota</taxon>
        <taxon>Metazoa</taxon>
        <taxon>Spiralia</taxon>
        <taxon>Lophotrochozoa</taxon>
        <taxon>Platyhelminthes</taxon>
        <taxon>Rhabditophora</taxon>
        <taxon>Macrostomorpha</taxon>
        <taxon>Macrostomida</taxon>
        <taxon>Macrostomidae</taxon>
        <taxon>Macrostomum</taxon>
    </lineage>
</organism>
<evidence type="ECO:0000259" key="2">
    <source>
        <dbReference type="Pfam" id="PF18716"/>
    </source>
</evidence>
<feature type="region of interest" description="Disordered" evidence="1">
    <location>
        <begin position="450"/>
        <end position="498"/>
    </location>
</feature>
<dbReference type="InterPro" id="IPR041540">
    <property type="entry name" value="VATC"/>
</dbReference>
<dbReference type="Proteomes" id="UP000095280">
    <property type="component" value="Unplaced"/>
</dbReference>
<reference evidence="4" key="1">
    <citation type="submission" date="2016-11" db="UniProtKB">
        <authorList>
            <consortium name="WormBaseParasite"/>
        </authorList>
    </citation>
    <scope>IDENTIFICATION</scope>
</reference>
<dbReference type="Pfam" id="PF18716">
    <property type="entry name" value="VATC"/>
    <property type="match status" value="1"/>
</dbReference>
<protein>
    <submittedName>
        <fullName evidence="4">VATC domain-containing protein</fullName>
    </submittedName>
</protein>
<accession>A0A1I8FS61</accession>
<dbReference type="AlphaFoldDB" id="A0A1I8FS61"/>
<evidence type="ECO:0000256" key="1">
    <source>
        <dbReference type="SAM" id="MobiDB-lite"/>
    </source>
</evidence>
<proteinExistence type="predicted"/>
<name>A0A1I8FS61_9PLAT</name>
<feature type="region of interest" description="Disordered" evidence="1">
    <location>
        <begin position="127"/>
        <end position="149"/>
    </location>
</feature>
<feature type="domain" description="Vms1-associating treble clef" evidence="2">
    <location>
        <begin position="316"/>
        <end position="353"/>
    </location>
</feature>
<dbReference type="PANTHER" id="PTHR16036">
    <property type="entry name" value="ANKYRIN REPEAT AND ZINC FINGER DOMAIN-CONTAINING PROTEIN 1"/>
    <property type="match status" value="1"/>
</dbReference>
<feature type="compositionally biased region" description="Low complexity" evidence="1">
    <location>
        <begin position="718"/>
        <end position="728"/>
    </location>
</feature>
<evidence type="ECO:0000313" key="4">
    <source>
        <dbReference type="WBParaSite" id="maker-unitig_44476-snap-gene-0.4-mRNA-1"/>
    </source>
</evidence>
<dbReference type="PANTHER" id="PTHR16036:SF2">
    <property type="entry name" value="TRNA ENDONUCLEASE ANKZF1"/>
    <property type="match status" value="1"/>
</dbReference>
<feature type="compositionally biased region" description="Polar residues" evidence="1">
    <location>
        <begin position="462"/>
        <end position="481"/>
    </location>
</feature>
<feature type="region of interest" description="Disordered" evidence="1">
    <location>
        <begin position="544"/>
        <end position="670"/>
    </location>
</feature>
<feature type="compositionally biased region" description="Basic and acidic residues" evidence="1">
    <location>
        <begin position="572"/>
        <end position="586"/>
    </location>
</feature>
<keyword evidence="3" id="KW-1185">Reference proteome</keyword>
<evidence type="ECO:0000313" key="3">
    <source>
        <dbReference type="Proteomes" id="UP000095280"/>
    </source>
</evidence>
<dbReference type="WBParaSite" id="maker-unitig_44476-snap-gene-0.4-mRNA-1">
    <property type="protein sequence ID" value="maker-unitig_44476-snap-gene-0.4-mRNA-1"/>
    <property type="gene ID" value="maker-unitig_44476-snap-gene-0.4"/>
</dbReference>
<sequence>QILEFAPASTISTSAATHSRAGPGCPWSFACLHVYRLGTADAASIVRRRESRTAGSIESRAAVRIVSQSPRRIDSPPTRRRAASFGMSEGQFRAGLPVPSGVAKAEERNPSSIVYFGLLRLLSSRSMTERQRRRSVPSQPTGPSRISRINLPWPAPIRKLWNQVAGPSWRVRTEQCGASVSAKPLGQEMRHTAGTWPRQSSCGRTVAQACWSQGADPCQRGTWLGRTPYQLAVNNLSARRFDKFCRQTPGLATTTRRPGFPQPLTLNSWRLAALKRGGTLSDTQKMALAAERRLLAQAAASQQSAGGTNQKPLILSRCFQCAADITAKYRFHYDRYEFCSTNCLRRHRDKTAAETTASRRKQPSSTDAAVALGDQTLKDQLARQLGRPIISNTNWTSPLVADAAGSTFANSNSLQSYFCRRFHRRRRTATNELMRLKPAGRLLEFLRAAPRRRGNRARPARKSSSFARTSAEIHTTLTPRVSRSEATRWRRPAAGRGAALATEADIPPLDLSAHVRSRLKAANVCCFSAGDFDDCCAESGRTARAARGKQQPATRMKKRCCNSGAQPELEQLPERVTRRANRKTEEDLPAMEEQQQAAAGNSALGDHPRLKLPLRPPATTAATSNGYGKLNWPRDVTAELPQAAGLSRGTFTADQQPPRTFRRRPPPTTAASFPVLQFENARPLQPVADSNSSSSSRSLISLRHAKPRLPQHNRRNRSQQGSSSQSLNDDATRSGSQAPPALKIFFCSRPPPYRKRRFFAFDGIRRSQQQQADSGSEIGDDYRPFASLCPPNGATKKEAARAFAGLLSLSVL</sequence>
<dbReference type="GO" id="GO:0036503">
    <property type="term" value="P:ERAD pathway"/>
    <property type="evidence" value="ECO:0007669"/>
    <property type="project" value="TreeGrafter"/>
</dbReference>
<dbReference type="InterPro" id="IPR047139">
    <property type="entry name" value="ANKZ1/VMS1"/>
</dbReference>
<feature type="compositionally biased region" description="Basic residues" evidence="1">
    <location>
        <begin position="450"/>
        <end position="461"/>
    </location>
</feature>
<feature type="region of interest" description="Disordered" evidence="1">
    <location>
        <begin position="685"/>
        <end position="748"/>
    </location>
</feature>